<proteinExistence type="predicted"/>
<dbReference type="RefSeq" id="WP_133602716.1">
    <property type="nucleotide sequence ID" value="NZ_JAUFPJ010000002.1"/>
</dbReference>
<reference evidence="1 2" key="1">
    <citation type="submission" date="2019-03" db="EMBL/GenBank/DDBJ databases">
        <title>Genomic Encyclopedia of Type Strains, Phase IV (KMG-IV): sequencing the most valuable type-strain genomes for metagenomic binning, comparative biology and taxonomic classification.</title>
        <authorList>
            <person name="Goeker M."/>
        </authorList>
    </citation>
    <scope>NUCLEOTIDE SEQUENCE [LARGE SCALE GENOMIC DNA]</scope>
    <source>
        <strain evidence="1 2">DSM 25082</strain>
    </source>
</reference>
<gene>
    <name evidence="1" type="ORF">DFR39_102340</name>
</gene>
<dbReference type="GO" id="GO:0005198">
    <property type="term" value="F:structural molecule activity"/>
    <property type="evidence" value="ECO:0007669"/>
    <property type="project" value="InterPro"/>
</dbReference>
<accession>A0A4R6NBD8</accession>
<dbReference type="Pfam" id="PF06841">
    <property type="entry name" value="Phage_T4_gp19"/>
    <property type="match status" value="1"/>
</dbReference>
<dbReference type="AlphaFoldDB" id="A0A4R6NBD8"/>
<name>A0A4R6NBD8_9BURK</name>
<evidence type="ECO:0000313" key="1">
    <source>
        <dbReference type="EMBL" id="TDP11954.1"/>
    </source>
</evidence>
<organism evidence="1 2">
    <name type="scientific">Roseateles asaccharophilus</name>
    <dbReference type="NCBI Taxonomy" id="582607"/>
    <lineage>
        <taxon>Bacteria</taxon>
        <taxon>Pseudomonadati</taxon>
        <taxon>Pseudomonadota</taxon>
        <taxon>Betaproteobacteria</taxon>
        <taxon>Burkholderiales</taxon>
        <taxon>Sphaerotilaceae</taxon>
        <taxon>Roseateles</taxon>
    </lineage>
</organism>
<dbReference type="Proteomes" id="UP000295357">
    <property type="component" value="Unassembled WGS sequence"/>
</dbReference>
<dbReference type="NCBIfam" id="TIGR02241">
    <property type="entry name" value="conserved hypothetical phage tail region protein"/>
    <property type="match status" value="1"/>
</dbReference>
<dbReference type="PANTHER" id="PTHR38009">
    <property type="entry name" value="CONSERVED HYPOTHETICAL PHAGE TAIL PROTEIN"/>
    <property type="match status" value="1"/>
</dbReference>
<dbReference type="EMBL" id="SNXE01000002">
    <property type="protein sequence ID" value="TDP11954.1"/>
    <property type="molecule type" value="Genomic_DNA"/>
</dbReference>
<dbReference type="InterPro" id="IPR011747">
    <property type="entry name" value="CHP02241"/>
</dbReference>
<comment type="caution">
    <text evidence="1">The sequence shown here is derived from an EMBL/GenBank/DDBJ whole genome shotgun (WGS) entry which is preliminary data.</text>
</comment>
<keyword evidence="2" id="KW-1185">Reference proteome</keyword>
<sequence>MATRTPSPAGSSDELPVAFAFKVEFMGLPEQNGPLQLAFQEVSGLGSQLDTEELQEGGENRFRHQLPAQPQARRLSLKRALVNRNSPLLAWCAKVLEGGFAEPIKLASVKVQLINAAGQPLLVWWCRNAYPVRWEVDAFGSTKNEAAIETIELAFQTLGSPS</sequence>
<dbReference type="InterPro" id="IPR010667">
    <property type="entry name" value="Phage_T4_Gp19"/>
</dbReference>
<dbReference type="OrthoDB" id="9799891at2"/>
<evidence type="ECO:0000313" key="2">
    <source>
        <dbReference type="Proteomes" id="UP000295357"/>
    </source>
</evidence>
<dbReference type="PANTHER" id="PTHR38009:SF1">
    <property type="entry name" value="CONSERVED HYPOTHETICAL PHAGE TAIL PROTEIN"/>
    <property type="match status" value="1"/>
</dbReference>
<protein>
    <submittedName>
        <fullName evidence="1">Phage tail-like protein</fullName>
    </submittedName>
</protein>